<evidence type="ECO:0000313" key="1">
    <source>
        <dbReference type="EMBL" id="AJD93060.1"/>
    </source>
</evidence>
<reference evidence="1 2" key="1">
    <citation type="submission" date="2014-08" db="EMBL/GenBank/DDBJ databases">
        <title>Complete genome of a marine bacteria Jeotgalibacillus malaysiensis.</title>
        <authorList>
            <person name="Yaakop A.S."/>
            <person name="Chan K.-G."/>
            <person name="Goh K.M."/>
        </authorList>
    </citation>
    <scope>NUCLEOTIDE SEQUENCE [LARGE SCALE GENOMIC DNA]</scope>
    <source>
        <strain evidence="1 2">D5</strain>
        <plasmid evidence="2">Plasmid</plasmid>
    </source>
</reference>
<dbReference type="BioCyc" id="JESP1508404:G14D9-13026-MONOMER"/>
<gene>
    <name evidence="1" type="ORF">JMA_37420</name>
</gene>
<evidence type="ECO:0000313" key="2">
    <source>
        <dbReference type="Proteomes" id="UP000031449"/>
    </source>
</evidence>
<organism evidence="1 2">
    <name type="scientific">Jeotgalibacillus malaysiensis</name>
    <dbReference type="NCBI Taxonomy" id="1508404"/>
    <lineage>
        <taxon>Bacteria</taxon>
        <taxon>Bacillati</taxon>
        <taxon>Bacillota</taxon>
        <taxon>Bacilli</taxon>
        <taxon>Bacillales</taxon>
        <taxon>Caryophanaceae</taxon>
        <taxon>Jeotgalibacillus</taxon>
    </lineage>
</organism>
<proteinExistence type="predicted"/>
<sequence>MWSIVRKEGSQLPSFFYTHFFEYGKKKHRCDKLVKVKKDLH</sequence>
<keyword evidence="1" id="KW-0614">Plasmid</keyword>
<dbReference type="HOGENOM" id="CLU_3271343_0_0_9"/>
<geneLocation type="plasmid" evidence="2"/>
<protein>
    <submittedName>
        <fullName evidence="1">Uncharacterized protein</fullName>
    </submittedName>
</protein>
<dbReference type="KEGG" id="jeo:JMA_37420"/>
<dbReference type="EMBL" id="CP009417">
    <property type="protein sequence ID" value="AJD93060.1"/>
    <property type="molecule type" value="Genomic_DNA"/>
</dbReference>
<dbReference type="Proteomes" id="UP000031449">
    <property type="component" value="Plasmid unnamed"/>
</dbReference>
<name>A0A0B5AS09_9BACL</name>
<accession>A0A0B5AS09</accession>
<dbReference type="AlphaFoldDB" id="A0A0B5AS09"/>
<keyword evidence="2" id="KW-1185">Reference proteome</keyword>